<accession>A0A9Q0CH35</accession>
<comment type="function">
    <text evidence="1">May have a structural role to stabilize the lipid body during desiccation of the seed by preventing coalescence of the oil. Probably interacts with both lipid and phospholipid moieties of lipid bodies. May also provide recognition signals for specific lipase anchorage in lipolysis during seedling growth.</text>
</comment>
<evidence type="ECO:0000256" key="3">
    <source>
        <dbReference type="ARBA" id="ARBA00022677"/>
    </source>
</evidence>
<feature type="transmembrane region" description="Helical" evidence="9">
    <location>
        <begin position="38"/>
        <end position="63"/>
    </location>
</feature>
<dbReference type="PANTHER" id="PTHR33203">
    <property type="entry name" value="OLEOSIN"/>
    <property type="match status" value="1"/>
</dbReference>
<protein>
    <recommendedName>
        <fullName evidence="8">Oleosin</fullName>
    </recommendedName>
</protein>
<keyword evidence="4 9" id="KW-0812">Transmembrane</keyword>
<comment type="similarity">
    <text evidence="2 8">Belongs to the oleosin family.</text>
</comment>
<name>A0A9Q0CH35_9POAL</name>
<feature type="transmembrane region" description="Helical" evidence="9">
    <location>
        <begin position="69"/>
        <end position="96"/>
    </location>
</feature>
<reference evidence="10" key="1">
    <citation type="journal article" date="2022" name="Cell">
        <title>Repeat-based holocentromeres influence genome architecture and karyotype evolution.</title>
        <authorList>
            <person name="Hofstatter P.G."/>
            <person name="Thangavel G."/>
            <person name="Lux T."/>
            <person name="Neumann P."/>
            <person name="Vondrak T."/>
            <person name="Novak P."/>
            <person name="Zhang M."/>
            <person name="Costa L."/>
            <person name="Castellani M."/>
            <person name="Scott A."/>
            <person name="Toegelov H."/>
            <person name="Fuchs J."/>
            <person name="Mata-Sucre Y."/>
            <person name="Dias Y."/>
            <person name="Vanzela A.L.L."/>
            <person name="Huettel B."/>
            <person name="Almeida C.C.S."/>
            <person name="Simkova H."/>
            <person name="Souza G."/>
            <person name="Pedrosa-Harand A."/>
            <person name="Macas J."/>
            <person name="Mayer K.F.X."/>
            <person name="Houben A."/>
            <person name="Marques A."/>
        </authorList>
    </citation>
    <scope>NUCLEOTIDE SEQUENCE</scope>
    <source>
        <strain evidence="10">RhyBre1mFocal</strain>
    </source>
</reference>
<keyword evidence="6" id="KW-0007">Acetylation</keyword>
<dbReference type="AlphaFoldDB" id="A0A9Q0CH35"/>
<dbReference type="PANTHER" id="PTHR33203:SF25">
    <property type="entry name" value="OLEOSIN 18.5 KDA"/>
    <property type="match status" value="1"/>
</dbReference>
<evidence type="ECO:0000256" key="2">
    <source>
        <dbReference type="ARBA" id="ARBA00010858"/>
    </source>
</evidence>
<evidence type="ECO:0000256" key="8">
    <source>
        <dbReference type="RuleBase" id="RU000540"/>
    </source>
</evidence>
<evidence type="ECO:0000256" key="9">
    <source>
        <dbReference type="SAM" id="Phobius"/>
    </source>
</evidence>
<dbReference type="GO" id="GO:0009791">
    <property type="term" value="P:post-embryonic development"/>
    <property type="evidence" value="ECO:0007669"/>
    <property type="project" value="UniProtKB-ARBA"/>
</dbReference>
<dbReference type="GO" id="GO:0012511">
    <property type="term" value="C:monolayer-surrounded lipid storage body"/>
    <property type="evidence" value="ECO:0007669"/>
    <property type="project" value="InterPro"/>
</dbReference>
<evidence type="ECO:0000256" key="4">
    <source>
        <dbReference type="ARBA" id="ARBA00022692"/>
    </source>
</evidence>
<dbReference type="GO" id="GO:0019915">
    <property type="term" value="P:lipid storage"/>
    <property type="evidence" value="ECO:0007669"/>
    <property type="project" value="TreeGrafter"/>
</dbReference>
<comment type="caution">
    <text evidence="10">The sequence shown here is derived from an EMBL/GenBank/DDBJ whole genome shotgun (WGS) entry which is preliminary data.</text>
</comment>
<comment type="subcellular location">
    <subcellularLocation>
        <location evidence="8">Lipid droplet</location>
    </subcellularLocation>
    <subcellularLocation>
        <location evidence="8">Membrane</location>
        <topology evidence="8">Multi-pass membrane protein</topology>
    </subcellularLocation>
</comment>
<keyword evidence="7 9" id="KW-0472">Membrane</keyword>
<dbReference type="Pfam" id="PF01277">
    <property type="entry name" value="Oleosin"/>
    <property type="match status" value="1"/>
</dbReference>
<evidence type="ECO:0000256" key="6">
    <source>
        <dbReference type="ARBA" id="ARBA00022990"/>
    </source>
</evidence>
<dbReference type="InterPro" id="IPR000136">
    <property type="entry name" value="Oleosin"/>
</dbReference>
<sequence>MADYLRLGQHQQAPTKNETLMKSVLKAVTAGTVGGSMLLLSGLTLAGTIIALVVATPLLVIFSPVLVPAAIAVTLLVFGFASSGGFGLAALSVLAWMYRYLTGRHPPGADQLDHAKGVLASKARDIKESAQHKIEQVTGS</sequence>
<evidence type="ECO:0000313" key="11">
    <source>
        <dbReference type="Proteomes" id="UP001151287"/>
    </source>
</evidence>
<evidence type="ECO:0000256" key="7">
    <source>
        <dbReference type="ARBA" id="ARBA00023136"/>
    </source>
</evidence>
<organism evidence="10 11">
    <name type="scientific">Rhynchospora breviuscula</name>
    <dbReference type="NCBI Taxonomy" id="2022672"/>
    <lineage>
        <taxon>Eukaryota</taxon>
        <taxon>Viridiplantae</taxon>
        <taxon>Streptophyta</taxon>
        <taxon>Embryophyta</taxon>
        <taxon>Tracheophyta</taxon>
        <taxon>Spermatophyta</taxon>
        <taxon>Magnoliopsida</taxon>
        <taxon>Liliopsida</taxon>
        <taxon>Poales</taxon>
        <taxon>Cyperaceae</taxon>
        <taxon>Cyperoideae</taxon>
        <taxon>Rhynchosporeae</taxon>
        <taxon>Rhynchospora</taxon>
    </lineage>
</organism>
<dbReference type="GO" id="GO:0048608">
    <property type="term" value="P:reproductive structure development"/>
    <property type="evidence" value="ECO:0007669"/>
    <property type="project" value="UniProtKB-ARBA"/>
</dbReference>
<dbReference type="GO" id="GO:0016020">
    <property type="term" value="C:membrane"/>
    <property type="evidence" value="ECO:0007669"/>
    <property type="project" value="UniProtKB-SubCell"/>
</dbReference>
<proteinExistence type="inferred from homology"/>
<keyword evidence="3 8" id="KW-0551">Lipid droplet</keyword>
<keyword evidence="5 9" id="KW-1133">Transmembrane helix</keyword>
<dbReference type="EMBL" id="JAMQYH010000003">
    <property type="protein sequence ID" value="KAJ1693842.1"/>
    <property type="molecule type" value="Genomic_DNA"/>
</dbReference>
<evidence type="ECO:0000256" key="5">
    <source>
        <dbReference type="ARBA" id="ARBA00022989"/>
    </source>
</evidence>
<keyword evidence="11" id="KW-1185">Reference proteome</keyword>
<dbReference type="PROSITE" id="PS00811">
    <property type="entry name" value="OLEOSINS"/>
    <property type="match status" value="1"/>
</dbReference>
<evidence type="ECO:0000256" key="1">
    <source>
        <dbReference type="ARBA" id="ARBA00002582"/>
    </source>
</evidence>
<dbReference type="OrthoDB" id="676702at2759"/>
<dbReference type="Proteomes" id="UP001151287">
    <property type="component" value="Unassembled WGS sequence"/>
</dbReference>
<evidence type="ECO:0000313" key="10">
    <source>
        <dbReference type="EMBL" id="KAJ1693842.1"/>
    </source>
</evidence>
<gene>
    <name evidence="10" type="ORF">LUZ63_010540</name>
</gene>